<dbReference type="Pfam" id="PF07980">
    <property type="entry name" value="SusD_RagB"/>
    <property type="match status" value="1"/>
</dbReference>
<evidence type="ECO:0000259" key="6">
    <source>
        <dbReference type="Pfam" id="PF07980"/>
    </source>
</evidence>
<dbReference type="GO" id="GO:0009279">
    <property type="term" value="C:cell outer membrane"/>
    <property type="evidence" value="ECO:0007669"/>
    <property type="project" value="UniProtKB-SubCell"/>
</dbReference>
<dbReference type="InterPro" id="IPR011990">
    <property type="entry name" value="TPR-like_helical_dom_sf"/>
</dbReference>
<evidence type="ECO:0000256" key="3">
    <source>
        <dbReference type="ARBA" id="ARBA00022729"/>
    </source>
</evidence>
<gene>
    <name evidence="7" type="ORF">P2T59_17635</name>
</gene>
<evidence type="ECO:0000256" key="1">
    <source>
        <dbReference type="ARBA" id="ARBA00004442"/>
    </source>
</evidence>
<name>A0AAX3QQ41_PARDI</name>
<comment type="subcellular location">
    <subcellularLocation>
        <location evidence="1">Cell outer membrane</location>
    </subcellularLocation>
</comment>
<dbReference type="Gene3D" id="1.25.40.390">
    <property type="match status" value="1"/>
</dbReference>
<evidence type="ECO:0000313" key="7">
    <source>
        <dbReference type="EMBL" id="WET63508.1"/>
    </source>
</evidence>
<dbReference type="AlphaFoldDB" id="A0AAX3QQ41"/>
<dbReference type="EMBL" id="CP120353">
    <property type="protein sequence ID" value="WET63508.1"/>
    <property type="molecule type" value="Genomic_DNA"/>
</dbReference>
<accession>A0AAX3QQ41</accession>
<protein>
    <submittedName>
        <fullName evidence="7">RagB/SusD family nutrient uptake outer membrane protein</fullName>
    </submittedName>
</protein>
<feature type="domain" description="RagB/SusD" evidence="6">
    <location>
        <begin position="82"/>
        <end position="211"/>
    </location>
</feature>
<dbReference type="InterPro" id="IPR012944">
    <property type="entry name" value="SusD_RagB_dom"/>
</dbReference>
<sequence length="220" mass="24979">MILRIASSRIVGQGDIVGRSGYFSLNLSANSVMRGRLDARRTLKSLVADLRFNKKYMPINVRNSNGKLVNYSCELYGVTPNFQYNNTQDVVILRFADVLLMGAELGGPKAQAYLDQVRSRVNLPSVPATLENIKKERLYELAYEGVRYYDLMRWGDLEKEVNRMKKDVPVKTMGVDGTITIQFRKETRGFLPIPEDEIQLSNGSLVQNPGWDTPDAFYQD</sequence>
<evidence type="ECO:0000256" key="4">
    <source>
        <dbReference type="ARBA" id="ARBA00023136"/>
    </source>
</evidence>
<dbReference type="SUPFAM" id="SSF48452">
    <property type="entry name" value="TPR-like"/>
    <property type="match status" value="1"/>
</dbReference>
<dbReference type="Proteomes" id="UP001221009">
    <property type="component" value="Chromosome"/>
</dbReference>
<evidence type="ECO:0000256" key="5">
    <source>
        <dbReference type="ARBA" id="ARBA00023237"/>
    </source>
</evidence>
<keyword evidence="5" id="KW-0998">Cell outer membrane</keyword>
<evidence type="ECO:0000256" key="2">
    <source>
        <dbReference type="ARBA" id="ARBA00006275"/>
    </source>
</evidence>
<evidence type="ECO:0000313" key="8">
    <source>
        <dbReference type="Proteomes" id="UP001221009"/>
    </source>
</evidence>
<comment type="similarity">
    <text evidence="2">Belongs to the SusD family.</text>
</comment>
<keyword evidence="4" id="KW-0472">Membrane</keyword>
<organism evidence="7 8">
    <name type="scientific">Parabacteroides distasonis</name>
    <dbReference type="NCBI Taxonomy" id="823"/>
    <lineage>
        <taxon>Bacteria</taxon>
        <taxon>Pseudomonadati</taxon>
        <taxon>Bacteroidota</taxon>
        <taxon>Bacteroidia</taxon>
        <taxon>Bacteroidales</taxon>
        <taxon>Tannerellaceae</taxon>
        <taxon>Parabacteroides</taxon>
    </lineage>
</organism>
<proteinExistence type="inferred from homology"/>
<reference evidence="7" key="1">
    <citation type="submission" date="2023-03" db="EMBL/GenBank/DDBJ databases">
        <title>Parabacteroides distasonis, a bacteria resistant against UC.</title>
        <authorList>
            <person name="Dai W."/>
        </authorList>
    </citation>
    <scope>NUCLEOTIDE SEQUENCE</scope>
    <source>
        <strain evidence="7">F1-28</strain>
    </source>
</reference>
<keyword evidence="3" id="KW-0732">Signal</keyword>